<evidence type="ECO:0000313" key="1">
    <source>
        <dbReference type="EMBL" id="KPU44721.1"/>
    </source>
</evidence>
<gene>
    <name evidence="1" type="ORF">OXPF_18070</name>
</gene>
<proteinExistence type="predicted"/>
<name>A0A0P8W9S2_9CLOT</name>
<dbReference type="EMBL" id="LKET01000029">
    <property type="protein sequence ID" value="KPU44721.1"/>
    <property type="molecule type" value="Genomic_DNA"/>
</dbReference>
<dbReference type="InterPro" id="IPR021321">
    <property type="entry name" value="DUF2922"/>
</dbReference>
<accession>A0A0P8W9S2</accession>
<evidence type="ECO:0000313" key="2">
    <source>
        <dbReference type="Proteomes" id="UP000050326"/>
    </source>
</evidence>
<dbReference type="Proteomes" id="UP000050326">
    <property type="component" value="Unassembled WGS sequence"/>
</dbReference>
<dbReference type="AlphaFoldDB" id="A0A0P8W9S2"/>
<dbReference type="OrthoDB" id="9795264at2"/>
<comment type="caution">
    <text evidence="1">The sequence shown here is derived from an EMBL/GenBank/DDBJ whole genome shotgun (WGS) entry which is preliminary data.</text>
</comment>
<dbReference type="Pfam" id="PF11148">
    <property type="entry name" value="DUF2922"/>
    <property type="match status" value="1"/>
</dbReference>
<keyword evidence="2" id="KW-1185">Reference proteome</keyword>
<organism evidence="1 2">
    <name type="scientific">Oxobacter pfennigii</name>
    <dbReference type="NCBI Taxonomy" id="36849"/>
    <lineage>
        <taxon>Bacteria</taxon>
        <taxon>Bacillati</taxon>
        <taxon>Bacillota</taxon>
        <taxon>Clostridia</taxon>
        <taxon>Eubacteriales</taxon>
        <taxon>Clostridiaceae</taxon>
        <taxon>Oxobacter</taxon>
    </lineage>
</organism>
<dbReference type="RefSeq" id="WP_054874854.1">
    <property type="nucleotide sequence ID" value="NZ_LKET01000029.1"/>
</dbReference>
<sequence>MTEKTIVFIFMNQSGNNVRLTIENAREDVTDAEVRTGMETIIARNIFESSGGNLMSIAGAERITRTVEEFAVK</sequence>
<dbReference type="STRING" id="36849.OXPF_18070"/>
<protein>
    <recommendedName>
        <fullName evidence="3">DUF2922 domain-containing protein</fullName>
    </recommendedName>
</protein>
<evidence type="ECO:0008006" key="3">
    <source>
        <dbReference type="Google" id="ProtNLM"/>
    </source>
</evidence>
<reference evidence="1 2" key="1">
    <citation type="submission" date="2015-09" db="EMBL/GenBank/DDBJ databases">
        <title>Genome sequence of Oxobacter pfennigii DSM 3222.</title>
        <authorList>
            <person name="Poehlein A."/>
            <person name="Bengelsdorf F.R."/>
            <person name="Schiel-Bengelsdorf B."/>
            <person name="Duerre P."/>
            <person name="Daniel R."/>
        </authorList>
    </citation>
    <scope>NUCLEOTIDE SEQUENCE [LARGE SCALE GENOMIC DNA]</scope>
    <source>
        <strain evidence="1 2">DSM 3222</strain>
    </source>
</reference>